<comment type="caution">
    <text evidence="1">The sequence shown here is derived from an EMBL/GenBank/DDBJ whole genome shotgun (WGS) entry which is preliminary data.</text>
</comment>
<dbReference type="InParanoid" id="A0A2P6NPG5"/>
<organism evidence="1 2">
    <name type="scientific">Planoprotostelium fungivorum</name>
    <dbReference type="NCBI Taxonomy" id="1890364"/>
    <lineage>
        <taxon>Eukaryota</taxon>
        <taxon>Amoebozoa</taxon>
        <taxon>Evosea</taxon>
        <taxon>Variosea</taxon>
        <taxon>Cavosteliida</taxon>
        <taxon>Cavosteliaceae</taxon>
        <taxon>Planoprotostelium</taxon>
    </lineage>
</organism>
<reference evidence="1 2" key="1">
    <citation type="journal article" date="2018" name="Genome Biol. Evol.">
        <title>Multiple Roots of Fruiting Body Formation in Amoebozoa.</title>
        <authorList>
            <person name="Hillmann F."/>
            <person name="Forbes G."/>
            <person name="Novohradska S."/>
            <person name="Ferling I."/>
            <person name="Riege K."/>
            <person name="Groth M."/>
            <person name="Westermann M."/>
            <person name="Marz M."/>
            <person name="Spaller T."/>
            <person name="Winckler T."/>
            <person name="Schaap P."/>
            <person name="Glockner G."/>
        </authorList>
    </citation>
    <scope>NUCLEOTIDE SEQUENCE [LARGE SCALE GENOMIC DNA]</scope>
    <source>
        <strain evidence="1 2">Jena</strain>
    </source>
</reference>
<keyword evidence="2" id="KW-1185">Reference proteome</keyword>
<evidence type="ECO:0000313" key="2">
    <source>
        <dbReference type="Proteomes" id="UP000241769"/>
    </source>
</evidence>
<dbReference type="AlphaFoldDB" id="A0A2P6NPG5"/>
<dbReference type="Proteomes" id="UP000241769">
    <property type="component" value="Unassembled WGS sequence"/>
</dbReference>
<accession>A0A2P6NPG5</accession>
<dbReference type="EMBL" id="MDYQ01000038">
    <property type="protein sequence ID" value="PRP85842.1"/>
    <property type="molecule type" value="Genomic_DNA"/>
</dbReference>
<proteinExistence type="predicted"/>
<name>A0A2P6NPG5_9EUKA</name>
<evidence type="ECO:0000313" key="1">
    <source>
        <dbReference type="EMBL" id="PRP85842.1"/>
    </source>
</evidence>
<sequence>MKTETSNWRNIVPVTEQVARRVAQIFGGVQRTPTVIDAYIIDINKL</sequence>
<gene>
    <name evidence="1" type="ORF">PROFUN_06116</name>
</gene>
<protein>
    <submittedName>
        <fullName evidence="1">Uncharacterized protein</fullName>
    </submittedName>
</protein>